<comment type="caution">
    <text evidence="1">The sequence shown here is derived from an EMBL/GenBank/DDBJ whole genome shotgun (WGS) entry which is preliminary data.</text>
</comment>
<dbReference type="RefSeq" id="WP_054453604.1">
    <property type="nucleotide sequence ID" value="NZ_LHPH01000006.1"/>
</dbReference>
<dbReference type="Proteomes" id="UP000037848">
    <property type="component" value="Unassembled WGS sequence"/>
</dbReference>
<accession>A0A0N0M0K0</accession>
<dbReference type="Pfam" id="PF06252">
    <property type="entry name" value="GemA"/>
    <property type="match status" value="1"/>
</dbReference>
<dbReference type="EMBL" id="LHPH01000006">
    <property type="protein sequence ID" value="KPH64141.1"/>
    <property type="molecule type" value="Genomic_DNA"/>
</dbReference>
<evidence type="ECO:0000313" key="2">
    <source>
        <dbReference type="Proteomes" id="UP000037848"/>
    </source>
</evidence>
<dbReference type="InterPro" id="IPR009363">
    <property type="entry name" value="Phage_Mu_Gp16"/>
</dbReference>
<dbReference type="OrthoDB" id="6307481at2"/>
<sequence length="132" mass="15010">MSNLIQQIKIAQKAAGIEQDTHQLNVAYVSNQRTNTCTGLTKLEQQQLLTRYRSMNPNAGKKQLPPQLKMIYSLWGQLSRAGAVNIDSKQACDTFCEKHLQGKKLSQSAQQWPHIIEVLKQWLIRHKTKQGA</sequence>
<keyword evidence="2" id="KW-1185">Reference proteome</keyword>
<gene>
    <name evidence="1" type="ORF">ADS77_06950</name>
</gene>
<name>A0A0N0M0K0_9GAMM</name>
<dbReference type="PATRIC" id="fig|187330.3.peg.3414"/>
<evidence type="ECO:0000313" key="1">
    <source>
        <dbReference type="EMBL" id="KPH64141.1"/>
    </source>
</evidence>
<protein>
    <recommendedName>
        <fullName evidence="3">DUF1018 domain-containing protein</fullName>
    </recommendedName>
</protein>
<proteinExistence type="predicted"/>
<reference evidence="1 2" key="1">
    <citation type="submission" date="2015-08" db="EMBL/GenBank/DDBJ databases">
        <title>Draft Genome Sequence of Pseudoalteromonas porphyrae UCD-SED14.</title>
        <authorList>
            <person name="Coil D.A."/>
            <person name="Jospin G."/>
            <person name="Lee R.D."/>
            <person name="Eisen J.A."/>
        </authorList>
    </citation>
    <scope>NUCLEOTIDE SEQUENCE [LARGE SCALE GENOMIC DNA]</scope>
    <source>
        <strain evidence="1 2">UCD-SED14</strain>
    </source>
</reference>
<evidence type="ECO:0008006" key="3">
    <source>
        <dbReference type="Google" id="ProtNLM"/>
    </source>
</evidence>
<organism evidence="1 2">
    <name type="scientific">Pseudoalteromonas porphyrae</name>
    <dbReference type="NCBI Taxonomy" id="187330"/>
    <lineage>
        <taxon>Bacteria</taxon>
        <taxon>Pseudomonadati</taxon>
        <taxon>Pseudomonadota</taxon>
        <taxon>Gammaproteobacteria</taxon>
        <taxon>Alteromonadales</taxon>
        <taxon>Pseudoalteromonadaceae</taxon>
        <taxon>Pseudoalteromonas</taxon>
    </lineage>
</organism>
<dbReference type="AlphaFoldDB" id="A0A0N0M0K0"/>